<protein>
    <recommendedName>
        <fullName evidence="8">Zn(2)-C6 fungal-type domain-containing protein</fullName>
    </recommendedName>
</protein>
<gene>
    <name evidence="9" type="ORF">L207DRAFT_457307</name>
</gene>
<keyword evidence="4" id="KW-0238">DNA-binding</keyword>
<dbReference type="CDD" id="cd00067">
    <property type="entry name" value="GAL4"/>
    <property type="match status" value="1"/>
</dbReference>
<dbReference type="GO" id="GO:0008270">
    <property type="term" value="F:zinc ion binding"/>
    <property type="evidence" value="ECO:0007669"/>
    <property type="project" value="InterPro"/>
</dbReference>
<proteinExistence type="predicted"/>
<evidence type="ECO:0000256" key="5">
    <source>
        <dbReference type="ARBA" id="ARBA00023163"/>
    </source>
</evidence>
<dbReference type="AlphaFoldDB" id="A0A2J6RWB1"/>
<dbReference type="InterPro" id="IPR001138">
    <property type="entry name" value="Zn2Cys6_DnaBD"/>
</dbReference>
<dbReference type="STRING" id="1149755.A0A2J6RWB1"/>
<dbReference type="PROSITE" id="PS00463">
    <property type="entry name" value="ZN2_CY6_FUNGAL_1"/>
    <property type="match status" value="1"/>
</dbReference>
<keyword evidence="6" id="KW-0539">Nucleus</keyword>
<dbReference type="Proteomes" id="UP000235786">
    <property type="component" value="Unassembled WGS sequence"/>
</dbReference>
<dbReference type="InterPro" id="IPR052360">
    <property type="entry name" value="Transcr_Regulatory_Proteins"/>
</dbReference>
<keyword evidence="3" id="KW-0805">Transcription regulation</keyword>
<dbReference type="EMBL" id="KZ613943">
    <property type="protein sequence ID" value="PMD42796.1"/>
    <property type="molecule type" value="Genomic_DNA"/>
</dbReference>
<keyword evidence="2" id="KW-0862">Zinc</keyword>
<evidence type="ECO:0000256" key="1">
    <source>
        <dbReference type="ARBA" id="ARBA00022723"/>
    </source>
</evidence>
<evidence type="ECO:0000256" key="2">
    <source>
        <dbReference type="ARBA" id="ARBA00022833"/>
    </source>
</evidence>
<evidence type="ECO:0000256" key="3">
    <source>
        <dbReference type="ARBA" id="ARBA00023015"/>
    </source>
</evidence>
<evidence type="ECO:0000259" key="8">
    <source>
        <dbReference type="PROSITE" id="PS50048"/>
    </source>
</evidence>
<dbReference type="Pfam" id="PF11951">
    <property type="entry name" value="Fungal_trans_2"/>
    <property type="match status" value="1"/>
</dbReference>
<keyword evidence="5" id="KW-0804">Transcription</keyword>
<feature type="domain" description="Zn(2)-C6 fungal-type" evidence="8">
    <location>
        <begin position="28"/>
        <end position="56"/>
    </location>
</feature>
<organism evidence="9 10">
    <name type="scientific">Hyaloscypha variabilis (strain UAMH 11265 / GT02V1 / F)</name>
    <name type="common">Meliniomyces variabilis</name>
    <dbReference type="NCBI Taxonomy" id="1149755"/>
    <lineage>
        <taxon>Eukaryota</taxon>
        <taxon>Fungi</taxon>
        <taxon>Dikarya</taxon>
        <taxon>Ascomycota</taxon>
        <taxon>Pezizomycotina</taxon>
        <taxon>Leotiomycetes</taxon>
        <taxon>Helotiales</taxon>
        <taxon>Hyaloscyphaceae</taxon>
        <taxon>Hyaloscypha</taxon>
        <taxon>Hyaloscypha variabilis</taxon>
    </lineage>
</organism>
<dbReference type="PROSITE" id="PS50048">
    <property type="entry name" value="ZN2_CY6_FUNGAL_2"/>
    <property type="match status" value="1"/>
</dbReference>
<dbReference type="OrthoDB" id="2593732at2759"/>
<evidence type="ECO:0000256" key="6">
    <source>
        <dbReference type="ARBA" id="ARBA00023242"/>
    </source>
</evidence>
<feature type="compositionally biased region" description="Low complexity" evidence="7">
    <location>
        <begin position="60"/>
        <end position="84"/>
    </location>
</feature>
<dbReference type="InterPro" id="IPR021858">
    <property type="entry name" value="Fun_TF"/>
</dbReference>
<dbReference type="SUPFAM" id="SSF57701">
    <property type="entry name" value="Zn2/Cys6 DNA-binding domain"/>
    <property type="match status" value="1"/>
</dbReference>
<dbReference type="Gene3D" id="4.10.240.10">
    <property type="entry name" value="Zn(2)-C6 fungal-type DNA-binding domain"/>
    <property type="match status" value="1"/>
</dbReference>
<evidence type="ECO:0000313" key="10">
    <source>
        <dbReference type="Proteomes" id="UP000235786"/>
    </source>
</evidence>
<accession>A0A2J6RWB1</accession>
<feature type="region of interest" description="Disordered" evidence="7">
    <location>
        <begin position="57"/>
        <end position="89"/>
    </location>
</feature>
<dbReference type="InterPro" id="IPR036864">
    <property type="entry name" value="Zn2-C6_fun-type_DNA-bd_sf"/>
</dbReference>
<feature type="region of interest" description="Disordered" evidence="7">
    <location>
        <begin position="234"/>
        <end position="257"/>
    </location>
</feature>
<sequence>MTTSQTRSPGLPRLAHRVRAFHTKSSDGCKTCRIRRIRCDKAKPACKKCSTTGRKCDGYPHSSSGSESSSRSLTPSTEHSSSSPPALPISTNILETDQERRSFSFFCRHTFPQLSGSFDTDDFWQRLLQATHHEPAIRHAAVALGALHEIYEAIPNTDFAFTLRERKAHDVFAMQQYSKAIKALLGSSGGKEQAVDIALVTCVLFIYFEILRGHHATALSHINGGIKILSSLHPTPSPSASTSPSTPFSSPISQSSNPYVSTPTLTLLFIRFDTQASSIIADRPRILLSPDLDNPLSGYTPEIPSEFRNLEEARNSLDYIRTEALRMMDTVDRQDRIKVKIMLACVQSTAGLRLELWERAFEALISRRENGGKKRSHIQGRLTTKEADKDWNDAVTVLKIQRIFMSFFFCVDLERTVRDESIWDEYTEDFSTIIALSESIIGPPPPLTQPPKRILSLDAGIILPLYFVATKCRLSPLRWQAIALLRRTERQEGLCNSILTALVAEKLVRIEEEGMVDGRIGMKERVRGVELRFKVEERRASLRYARLEKGTFGRPPQGEVEWIDGWISW</sequence>
<dbReference type="PANTHER" id="PTHR36206">
    <property type="entry name" value="ASPERCRYPTIN BIOSYNTHESIS CLUSTER-SPECIFIC TRANSCRIPTION REGULATOR ATNN-RELATED"/>
    <property type="match status" value="1"/>
</dbReference>
<name>A0A2J6RWB1_HYAVF</name>
<keyword evidence="10" id="KW-1185">Reference proteome</keyword>
<reference evidence="9 10" key="1">
    <citation type="submission" date="2016-04" db="EMBL/GenBank/DDBJ databases">
        <title>A degradative enzymes factory behind the ericoid mycorrhizal symbiosis.</title>
        <authorList>
            <consortium name="DOE Joint Genome Institute"/>
            <person name="Martino E."/>
            <person name="Morin E."/>
            <person name="Grelet G."/>
            <person name="Kuo A."/>
            <person name="Kohler A."/>
            <person name="Daghino S."/>
            <person name="Barry K."/>
            <person name="Choi C."/>
            <person name="Cichocki N."/>
            <person name="Clum A."/>
            <person name="Copeland A."/>
            <person name="Hainaut M."/>
            <person name="Haridas S."/>
            <person name="Labutti K."/>
            <person name="Lindquist E."/>
            <person name="Lipzen A."/>
            <person name="Khouja H.-R."/>
            <person name="Murat C."/>
            <person name="Ohm R."/>
            <person name="Olson A."/>
            <person name="Spatafora J."/>
            <person name="Veneault-Fourrey C."/>
            <person name="Henrissat B."/>
            <person name="Grigoriev I."/>
            <person name="Martin F."/>
            <person name="Perotto S."/>
        </authorList>
    </citation>
    <scope>NUCLEOTIDE SEQUENCE [LARGE SCALE GENOMIC DNA]</scope>
    <source>
        <strain evidence="9 10">F</strain>
    </source>
</reference>
<evidence type="ECO:0000313" key="9">
    <source>
        <dbReference type="EMBL" id="PMD42796.1"/>
    </source>
</evidence>
<dbReference type="SMART" id="SM00066">
    <property type="entry name" value="GAL4"/>
    <property type="match status" value="1"/>
</dbReference>
<dbReference type="GO" id="GO:0003677">
    <property type="term" value="F:DNA binding"/>
    <property type="evidence" value="ECO:0007669"/>
    <property type="project" value="UniProtKB-KW"/>
</dbReference>
<dbReference type="Pfam" id="PF00172">
    <property type="entry name" value="Zn_clus"/>
    <property type="match status" value="1"/>
</dbReference>
<evidence type="ECO:0000256" key="7">
    <source>
        <dbReference type="SAM" id="MobiDB-lite"/>
    </source>
</evidence>
<keyword evidence="1" id="KW-0479">Metal-binding</keyword>
<evidence type="ECO:0000256" key="4">
    <source>
        <dbReference type="ARBA" id="ARBA00023125"/>
    </source>
</evidence>
<dbReference type="PANTHER" id="PTHR36206:SF12">
    <property type="entry name" value="ASPERCRYPTIN BIOSYNTHESIS CLUSTER-SPECIFIC TRANSCRIPTION REGULATOR ATNN-RELATED"/>
    <property type="match status" value="1"/>
</dbReference>
<dbReference type="GO" id="GO:0000981">
    <property type="term" value="F:DNA-binding transcription factor activity, RNA polymerase II-specific"/>
    <property type="evidence" value="ECO:0007669"/>
    <property type="project" value="InterPro"/>
</dbReference>